<proteinExistence type="predicted"/>
<name>G0U6J0_TRYVY</name>
<gene>
    <name evidence="1" type="ORF">TVY486_1005450</name>
</gene>
<sequence>MRVTCVLANTYCLKKAIPSKRQARQMEKRYGPAWRYIVKTCSLHGISGSEGTRADRCELVHGTAIGCSDSKPVYSRTCELNPVSAAGDIKISTNALQQAMEAGCFTSEENTPLGGTAHPDGAGQRDPLLEFMERNEEDAALMLAMWTSLRRCCLHATELSESLSRSARWFLHYLIQVRAVAAALRFYERLLCLGVQLQKWDVLLLIRSLPYEHCIANTDVQSTSWPKEHERLPWTERRLMKLRQSGRLRAGEGHGAAASPQPAKNGVECSLQGQKTAAAAPLRSNGCPPNVGTDAGSTTTVSQVVAADHVQRFVTPFPRCGQSGWVKRWLLYEASMGNIDVVDGKFVVSSQCFPDSDCLPMDDTGCNHSTASSVKDGETMVDVTTLLKHLMLLQDTSDAVFQRHNSAADNKLAKRGSVTKASRYHTPKSQHRHWPEALQVARMFLDFRSAVVGLNNRNGAQLKGCRLASGEFIDTLQRAVLASNSWKVTLRCLRAAEGYNISFDSSTLTKLFVMMAKAEPWLVSRTVERCTAHYILPKLSSETSVGYAARALWFTHVSSVKATREDDYLDLIGSSSMNLSACIKQAKVYIILSSSLLRVEFDRFRADTITQRAMAASARLGLHPQDRGALLPTTSGDCSRNNLHGSGHTGEHALTLPENLQRAFELLCVAVPRVVRLLSCTAVSQEDVASLSTMLFDVVCGDRGLCGLFGDLYTVKKVNWSTKEVKVAVAMASCVLKIIDVLCFTEQHCKPKDCGAGFMSVRQLLHLLTVATEVVETIPSHIARSVAIQECMLPLIRISSRLPKCVFCFLNVNTQNEKLLFGCFSETTPEAVSLTVRILLLLVRTDLVQRIFPLRTRLLVAAMLQPDNPLGMQVRRYIPQRHQKRLDMILYRRRKGGGIGGTLRFSTDHMAPLPRRWVAHTPEDIARIEATARMRSSVYSVALRYCNDKAEMERVLKSHTYQMEWEDALLMLSVSLFHLRLPPASFTVSFFAVVLSRLSTAAALPSSLWLQAASVYWAAVDHTSRAFVTNERNDTSPISSYHLHERVVFSQLLLPLLLVCKKSNMHDTGWGWLKCWAASFTTSERDTRHAVLYLRARSALQDRGAIHACVKLIKQGRHQQCGERQKNFDVVFLPLLCEIAVQHADWHTALRILLETGLPDLDETSRREPFPTVAVGAIMNLLSRSSKNLSSTALQLRKLQGDRWDLANASKLLLLLVRQRRWRRALQHVAEMLPKVEGSEGREWRFECHADANDQPEEEEPSKAVRARFLLYGLRACACGGCAEEAAVLYDRLKKLIGEPPVTTKLEPPESASDSKQRAEDVMFSMCNYNERARKVPKDELESQLRLVAGQARSYFIRAMTKRTLFHSKKRF</sequence>
<dbReference type="EMBL" id="HE573026">
    <property type="protein sequence ID" value="CCC51494.1"/>
    <property type="molecule type" value="Genomic_DNA"/>
</dbReference>
<reference evidence="1" key="1">
    <citation type="journal article" date="2012" name="Proc. Natl. Acad. Sci. U.S.A.">
        <title>Antigenic diversity is generated by distinct evolutionary mechanisms in African trypanosome species.</title>
        <authorList>
            <person name="Jackson A.P."/>
            <person name="Berry A."/>
            <person name="Aslett M."/>
            <person name="Allison H.C."/>
            <person name="Burton P."/>
            <person name="Vavrova-Anderson J."/>
            <person name="Brown R."/>
            <person name="Browne H."/>
            <person name="Corton N."/>
            <person name="Hauser H."/>
            <person name="Gamble J."/>
            <person name="Gilderthorp R."/>
            <person name="Marcello L."/>
            <person name="McQuillan J."/>
            <person name="Otto T.D."/>
            <person name="Quail M.A."/>
            <person name="Sanders M.J."/>
            <person name="van Tonder A."/>
            <person name="Ginger M.L."/>
            <person name="Field M.C."/>
            <person name="Barry J.D."/>
            <person name="Hertz-Fowler C."/>
            <person name="Berriman M."/>
        </authorList>
    </citation>
    <scope>NUCLEOTIDE SEQUENCE</scope>
    <source>
        <strain evidence="1">Y486</strain>
    </source>
</reference>
<dbReference type="VEuPathDB" id="TriTrypDB:TvY486_1005450"/>
<accession>G0U6J0</accession>
<organism evidence="1">
    <name type="scientific">Trypanosoma vivax (strain Y486)</name>
    <dbReference type="NCBI Taxonomy" id="1055687"/>
    <lineage>
        <taxon>Eukaryota</taxon>
        <taxon>Discoba</taxon>
        <taxon>Euglenozoa</taxon>
        <taxon>Kinetoplastea</taxon>
        <taxon>Metakinetoplastina</taxon>
        <taxon>Trypanosomatida</taxon>
        <taxon>Trypanosomatidae</taxon>
        <taxon>Trypanosoma</taxon>
        <taxon>Duttonella</taxon>
    </lineage>
</organism>
<evidence type="ECO:0000313" key="1">
    <source>
        <dbReference type="EMBL" id="CCC51494.1"/>
    </source>
</evidence>
<protein>
    <submittedName>
        <fullName evidence="1">Uncharacterized protein</fullName>
    </submittedName>
</protein>